<comment type="caution">
    <text evidence="1">The sequence shown here is derived from an EMBL/GenBank/DDBJ whole genome shotgun (WGS) entry which is preliminary data.</text>
</comment>
<evidence type="ECO:0000313" key="1">
    <source>
        <dbReference type="EMBL" id="OIQ84996.1"/>
    </source>
</evidence>
<name>A0A1J5QZ42_9ZZZZ</name>
<dbReference type="AlphaFoldDB" id="A0A1J5QZ42"/>
<accession>A0A1J5QZ42</accession>
<sequence length="98" mass="11140">MDAYAKIMRDIPDADLAELVAERQCLDQCAGLERELIVRWLAARDLIEWLQAEQQRAARIAGLGRDEMGLMGRRGNRWKRGNARVLHNIAEIARTGVI</sequence>
<gene>
    <name evidence="1" type="ORF">GALL_331890</name>
</gene>
<dbReference type="EMBL" id="MLJW01000576">
    <property type="protein sequence ID" value="OIQ84996.1"/>
    <property type="molecule type" value="Genomic_DNA"/>
</dbReference>
<proteinExistence type="predicted"/>
<reference evidence="1" key="1">
    <citation type="submission" date="2016-10" db="EMBL/GenBank/DDBJ databases">
        <title>Sequence of Gallionella enrichment culture.</title>
        <authorList>
            <person name="Poehlein A."/>
            <person name="Muehling M."/>
            <person name="Daniel R."/>
        </authorList>
    </citation>
    <scope>NUCLEOTIDE SEQUENCE</scope>
</reference>
<protein>
    <submittedName>
        <fullName evidence="1">Uncharacterized protein</fullName>
    </submittedName>
</protein>
<organism evidence="1">
    <name type="scientific">mine drainage metagenome</name>
    <dbReference type="NCBI Taxonomy" id="410659"/>
    <lineage>
        <taxon>unclassified sequences</taxon>
        <taxon>metagenomes</taxon>
        <taxon>ecological metagenomes</taxon>
    </lineage>
</organism>